<comment type="caution">
    <text evidence="2">The sequence shown here is derived from an EMBL/GenBank/DDBJ whole genome shotgun (WGS) entry which is preliminary data.</text>
</comment>
<evidence type="ECO:0000313" key="2">
    <source>
        <dbReference type="EMBL" id="TQR99613.1"/>
    </source>
</evidence>
<dbReference type="RefSeq" id="WP_063207311.1">
    <property type="nucleotide sequence ID" value="NZ_VIJZ01000003.1"/>
</dbReference>
<keyword evidence="1" id="KW-0472">Membrane</keyword>
<evidence type="ECO:0008006" key="4">
    <source>
        <dbReference type="Google" id="ProtNLM"/>
    </source>
</evidence>
<dbReference type="EMBL" id="VIJZ01000003">
    <property type="protein sequence ID" value="TQR99613.1"/>
    <property type="molecule type" value="Genomic_DNA"/>
</dbReference>
<accession>A0ABY3B6H4</accession>
<protein>
    <recommendedName>
        <fullName evidence="4">DUF3139 domain-containing protein</fullName>
    </recommendedName>
</protein>
<proteinExistence type="predicted"/>
<sequence>MLITKNKIAASILSVIFFSLIFSWLYFYSGIHHAETAKLVKITDDYLVVQRDASNGGGYKELYISSQSIIPPLVVGKQYYFVSDQKYFQHPYICYVEE</sequence>
<evidence type="ECO:0000256" key="1">
    <source>
        <dbReference type="SAM" id="Phobius"/>
    </source>
</evidence>
<name>A0ABY3B6H4_9BACL</name>
<feature type="transmembrane region" description="Helical" evidence="1">
    <location>
        <begin position="12"/>
        <end position="31"/>
    </location>
</feature>
<keyword evidence="1" id="KW-0812">Transmembrane</keyword>
<dbReference type="Proteomes" id="UP000319219">
    <property type="component" value="Unassembled WGS sequence"/>
</dbReference>
<evidence type="ECO:0000313" key="3">
    <source>
        <dbReference type="Proteomes" id="UP000319219"/>
    </source>
</evidence>
<gene>
    <name evidence="2" type="ORF">FKV70_08895</name>
</gene>
<keyword evidence="1" id="KW-1133">Transmembrane helix</keyword>
<organism evidence="2 3">
    <name type="scientific">Paenibacillus ottowii</name>
    <dbReference type="NCBI Taxonomy" id="2315729"/>
    <lineage>
        <taxon>Bacteria</taxon>
        <taxon>Bacillati</taxon>
        <taxon>Bacillota</taxon>
        <taxon>Bacilli</taxon>
        <taxon>Bacillales</taxon>
        <taxon>Paenibacillaceae</taxon>
        <taxon>Paenibacillus</taxon>
    </lineage>
</organism>
<keyword evidence="3" id="KW-1185">Reference proteome</keyword>
<reference evidence="2 3" key="1">
    <citation type="submission" date="2019-07" db="EMBL/GenBank/DDBJ databases">
        <title>Paenibacillus ottowii sp. nov. isolated from a fermentation system processing bovine manure.</title>
        <authorList>
            <person name="Velazquez L.F."/>
            <person name="Rajbanshi S."/>
            <person name="Guan S."/>
            <person name="Hinchee M."/>
            <person name="Welsh A."/>
        </authorList>
    </citation>
    <scope>NUCLEOTIDE SEQUENCE [LARGE SCALE GENOMIC DNA]</scope>
    <source>
        <strain evidence="2 3">MS2379</strain>
    </source>
</reference>